<dbReference type="Proteomes" id="UP000247702">
    <property type="component" value="Unassembled WGS sequence"/>
</dbReference>
<comment type="caution">
    <text evidence="1">The sequence shown here is derived from an EMBL/GenBank/DDBJ whole genome shotgun (WGS) entry which is preliminary data.</text>
</comment>
<dbReference type="AlphaFoldDB" id="A0A2Z6QQD3"/>
<dbReference type="EMBL" id="BEXD01000512">
    <property type="protein sequence ID" value="GBB88049.1"/>
    <property type="molecule type" value="Genomic_DNA"/>
</dbReference>
<proteinExistence type="predicted"/>
<keyword evidence="2" id="KW-1185">Reference proteome</keyword>
<protein>
    <submittedName>
        <fullName evidence="1">Uncharacterized protein</fullName>
    </submittedName>
</protein>
<reference evidence="1 2" key="1">
    <citation type="submission" date="2017-11" db="EMBL/GenBank/DDBJ databases">
        <title>The genome of Rhizophagus clarus HR1 reveals common genetic basis of auxotrophy among arbuscular mycorrhizal fungi.</title>
        <authorList>
            <person name="Kobayashi Y."/>
        </authorList>
    </citation>
    <scope>NUCLEOTIDE SEQUENCE [LARGE SCALE GENOMIC DNA]</scope>
    <source>
        <strain evidence="1 2">HR1</strain>
    </source>
</reference>
<sequence>MHANTDEDAPITYDAYVKLLDIEKYFTVENKAAYIEILTRDYRGFMGTEINKEDNEIIVKNSSYKGMLHMKSGLKPLKNNPDTITVFITVKDLDKCKKLKNIWSIEIDRILYRFALAHATENDFASRKKYSREFVSFNSQTTLAAVQEAYTAQNPQHTYRQSDDKFIIEFSTEYDFFNACAITVYFNNYGITGSSCNYNINWSARNQKLAKIPSIQPPPPVKLVSITHQEDNYHIEIRQEEHFKASHNPKKHKLKNTKHPISKFTNPRQRTLSISYATGANAIILDKCTKGTTSTNTPMNASSVSYNNSSFSNSSTQHHDGIVEGLESCANSIPSPTHLTFWEPCHVGNGTIRLSLDHNINFINLKLDSPEWLNHLKLIAQKQRKVEQKAYNSYQTDKITAAVEARFAIIKSDQTRWISSSLDRHRSNVTIDRLMVTTENRLQELLLHLDEVKQAATNVYAS</sequence>
<organism evidence="1 2">
    <name type="scientific">Rhizophagus clarus</name>
    <dbReference type="NCBI Taxonomy" id="94130"/>
    <lineage>
        <taxon>Eukaryota</taxon>
        <taxon>Fungi</taxon>
        <taxon>Fungi incertae sedis</taxon>
        <taxon>Mucoromycota</taxon>
        <taxon>Glomeromycotina</taxon>
        <taxon>Glomeromycetes</taxon>
        <taxon>Glomerales</taxon>
        <taxon>Glomeraceae</taxon>
        <taxon>Rhizophagus</taxon>
    </lineage>
</organism>
<accession>A0A2Z6QQD3</accession>
<evidence type="ECO:0000313" key="2">
    <source>
        <dbReference type="Proteomes" id="UP000247702"/>
    </source>
</evidence>
<gene>
    <name evidence="1" type="ORF">RclHR1_14590011</name>
</gene>
<evidence type="ECO:0000313" key="1">
    <source>
        <dbReference type="EMBL" id="GBB88049.1"/>
    </source>
</evidence>
<name>A0A2Z6QQD3_9GLOM</name>